<name>A0A0F9NDF9_9ZZZZ</name>
<evidence type="ECO:0000256" key="1">
    <source>
        <dbReference type="SAM" id="MobiDB-lite"/>
    </source>
</evidence>
<accession>A0A0F9NDF9</accession>
<dbReference type="AlphaFoldDB" id="A0A0F9NDF9"/>
<proteinExistence type="predicted"/>
<evidence type="ECO:0008006" key="3">
    <source>
        <dbReference type="Google" id="ProtNLM"/>
    </source>
</evidence>
<feature type="compositionally biased region" description="Polar residues" evidence="1">
    <location>
        <begin position="1"/>
        <end position="15"/>
    </location>
</feature>
<gene>
    <name evidence="2" type="ORF">LCGC14_0965100</name>
</gene>
<protein>
    <recommendedName>
        <fullName evidence="3">DUF5681 domain-containing protein</fullName>
    </recommendedName>
</protein>
<reference evidence="2" key="1">
    <citation type="journal article" date="2015" name="Nature">
        <title>Complex archaea that bridge the gap between prokaryotes and eukaryotes.</title>
        <authorList>
            <person name="Spang A."/>
            <person name="Saw J.H."/>
            <person name="Jorgensen S.L."/>
            <person name="Zaremba-Niedzwiedzka K."/>
            <person name="Martijn J."/>
            <person name="Lind A.E."/>
            <person name="van Eijk R."/>
            <person name="Schleper C."/>
            <person name="Guy L."/>
            <person name="Ettema T.J."/>
        </authorList>
    </citation>
    <scope>NUCLEOTIDE SEQUENCE</scope>
</reference>
<feature type="region of interest" description="Disordered" evidence="1">
    <location>
        <begin position="1"/>
        <end position="46"/>
    </location>
</feature>
<evidence type="ECO:0000313" key="2">
    <source>
        <dbReference type="EMBL" id="KKN17525.1"/>
    </source>
</evidence>
<sequence length="137" mass="15460">MTINSSEQKNQLNRNGNRRGMHPNSIANLKPIPWVTGESGNPKGQSITARQNEMYDEVCSFDGKDRTWREALAEGGMRQALTIPVALSNLQDRQEGKVMDTPTSYQDNRVVYIIVSSEKAKELTEKIGEFGIFNREE</sequence>
<dbReference type="EMBL" id="LAZR01003511">
    <property type="protein sequence ID" value="KKN17525.1"/>
    <property type="molecule type" value="Genomic_DNA"/>
</dbReference>
<organism evidence="2">
    <name type="scientific">marine sediment metagenome</name>
    <dbReference type="NCBI Taxonomy" id="412755"/>
    <lineage>
        <taxon>unclassified sequences</taxon>
        <taxon>metagenomes</taxon>
        <taxon>ecological metagenomes</taxon>
    </lineage>
</organism>
<comment type="caution">
    <text evidence="2">The sequence shown here is derived from an EMBL/GenBank/DDBJ whole genome shotgun (WGS) entry which is preliminary data.</text>
</comment>